<evidence type="ECO:0000256" key="2">
    <source>
        <dbReference type="SAM" id="Phobius"/>
    </source>
</evidence>
<evidence type="ECO:0000259" key="3">
    <source>
        <dbReference type="PROSITE" id="PS51782"/>
    </source>
</evidence>
<dbReference type="SMART" id="SM00257">
    <property type="entry name" value="LysM"/>
    <property type="match status" value="1"/>
</dbReference>
<keyword evidence="2" id="KW-0812">Transmembrane</keyword>
<dbReference type="EMBL" id="CP042829">
    <property type="protein sequence ID" value="QFG03013.1"/>
    <property type="molecule type" value="Genomic_DNA"/>
</dbReference>
<sequence length="186" mass="18866">MTDTTCHYCERPATADCPTCGRLYCEEHGAEVCLRCMAPESAVPSAKVFRGSLALLALATLVTAFLLIRPPASESRGPLVRELPSPTPAVSATATPTPRGGAPTATPAPGRTATSAATAATTATAAISPTAAAATPTPGARIYVVKPGDTLFQIARDNGTTVEAIVAANPGLNPDTLAVGMELRLP</sequence>
<evidence type="ECO:0000313" key="4">
    <source>
        <dbReference type="EMBL" id="QFG03013.1"/>
    </source>
</evidence>
<organism evidence="4 5">
    <name type="scientific">Tepidiforma bonchosmolovskayae</name>
    <dbReference type="NCBI Taxonomy" id="2601677"/>
    <lineage>
        <taxon>Bacteria</taxon>
        <taxon>Bacillati</taxon>
        <taxon>Chloroflexota</taxon>
        <taxon>Tepidiformia</taxon>
        <taxon>Tepidiformales</taxon>
        <taxon>Tepidiformaceae</taxon>
        <taxon>Tepidiforma</taxon>
    </lineage>
</organism>
<dbReference type="CDD" id="cd00118">
    <property type="entry name" value="LysM"/>
    <property type="match status" value="1"/>
</dbReference>
<keyword evidence="2" id="KW-0472">Membrane</keyword>
<dbReference type="PANTHER" id="PTHR33734">
    <property type="entry name" value="LYSM DOMAIN-CONTAINING GPI-ANCHORED PROTEIN 2"/>
    <property type="match status" value="1"/>
</dbReference>
<accession>A0ABX6C187</accession>
<name>A0ABX6C187_9CHLR</name>
<keyword evidence="5" id="KW-1185">Reference proteome</keyword>
<dbReference type="PROSITE" id="PS51782">
    <property type="entry name" value="LYSM"/>
    <property type="match status" value="1"/>
</dbReference>
<reference evidence="4 5" key="2">
    <citation type="submission" date="2019-10" db="EMBL/GenBank/DDBJ databases">
        <title>Thermopilla bonchosmolovskayae gen. nov., sp. nov., a moderately thermophilic Chloroflexi bacterium from a Chukotka hot spring (Arctic, Russia), representing a novel classis Thermopillaia, which include previously uncultivated lineage OLB14.</title>
        <authorList>
            <person name="Kochetkova T.V."/>
            <person name="Zayulina K.S."/>
            <person name="Zhigarkov V.S."/>
            <person name="Minaev N.V."/>
            <person name="Novikov A."/>
            <person name="Toshchakov S.V."/>
            <person name="Elcheninov A.G."/>
            <person name="Kublanov I.V."/>
        </authorList>
    </citation>
    <scope>NUCLEOTIDE SEQUENCE [LARGE SCALE GENOMIC DNA]</scope>
    <source>
        <strain evidence="4 5">3753O</strain>
    </source>
</reference>
<feature type="transmembrane region" description="Helical" evidence="2">
    <location>
        <begin position="48"/>
        <end position="68"/>
    </location>
</feature>
<dbReference type="Pfam" id="PF01476">
    <property type="entry name" value="LysM"/>
    <property type="match status" value="1"/>
</dbReference>
<dbReference type="InterPro" id="IPR036779">
    <property type="entry name" value="LysM_dom_sf"/>
</dbReference>
<dbReference type="Proteomes" id="UP000326331">
    <property type="component" value="Chromosome"/>
</dbReference>
<keyword evidence="2" id="KW-1133">Transmembrane helix</keyword>
<dbReference type="InterPro" id="IPR018392">
    <property type="entry name" value="LysM"/>
</dbReference>
<dbReference type="Gene3D" id="3.10.350.10">
    <property type="entry name" value="LysM domain"/>
    <property type="match status" value="1"/>
</dbReference>
<feature type="domain" description="LysM" evidence="3">
    <location>
        <begin position="141"/>
        <end position="185"/>
    </location>
</feature>
<feature type="region of interest" description="Disordered" evidence="1">
    <location>
        <begin position="75"/>
        <end position="112"/>
    </location>
</feature>
<dbReference type="SUPFAM" id="SSF54106">
    <property type="entry name" value="LysM domain"/>
    <property type="match status" value="1"/>
</dbReference>
<feature type="compositionally biased region" description="Low complexity" evidence="1">
    <location>
        <begin position="88"/>
        <end position="112"/>
    </location>
</feature>
<reference evidence="4 5" key="1">
    <citation type="submission" date="2019-08" db="EMBL/GenBank/DDBJ databases">
        <authorList>
            <person name="Toschakov S.V."/>
        </authorList>
    </citation>
    <scope>NUCLEOTIDE SEQUENCE [LARGE SCALE GENOMIC DNA]</scope>
    <source>
        <strain evidence="4 5">3753O</strain>
    </source>
</reference>
<evidence type="ECO:0000313" key="5">
    <source>
        <dbReference type="Proteomes" id="UP000326331"/>
    </source>
</evidence>
<dbReference type="RefSeq" id="WP_158066930.1">
    <property type="nucleotide sequence ID" value="NZ_CP042829.1"/>
</dbReference>
<protein>
    <submittedName>
        <fullName evidence="4">LysM peptidoglycan-binding domain-containing protein</fullName>
    </submittedName>
</protein>
<gene>
    <name evidence="4" type="ORF">Tbon_06795</name>
</gene>
<dbReference type="PANTHER" id="PTHR33734:SF22">
    <property type="entry name" value="MEMBRANE-BOUND LYTIC MUREIN TRANSGLYCOSYLASE D"/>
    <property type="match status" value="1"/>
</dbReference>
<proteinExistence type="predicted"/>
<evidence type="ECO:0000256" key="1">
    <source>
        <dbReference type="SAM" id="MobiDB-lite"/>
    </source>
</evidence>